<reference evidence="1 2" key="1">
    <citation type="submission" date="2011-04" db="EMBL/GenBank/DDBJ databases">
        <authorList>
            <person name="Muzny D."/>
            <person name="Qin X."/>
            <person name="Deng J."/>
            <person name="Jiang H."/>
            <person name="Liu Y."/>
            <person name="Qu J."/>
            <person name="Song X.-Z."/>
            <person name="Zhang L."/>
            <person name="Thornton R."/>
            <person name="Coyle M."/>
            <person name="Francisco L."/>
            <person name="Jackson L."/>
            <person name="Javaid M."/>
            <person name="Korchina V."/>
            <person name="Kovar C."/>
            <person name="Mata R."/>
            <person name="Mathew T."/>
            <person name="Ngo R."/>
            <person name="Nguyen L."/>
            <person name="Nguyen N."/>
            <person name="Okwuonu G."/>
            <person name="Ongeri F."/>
            <person name="Pham C."/>
            <person name="Simmons D."/>
            <person name="Wilczek-Boney K."/>
            <person name="Hale W."/>
            <person name="Jakkamsetti A."/>
            <person name="Pham P."/>
            <person name="Ruth R."/>
            <person name="San Lucas F."/>
            <person name="Warren J."/>
            <person name="Zhang J."/>
            <person name="Zhao Z."/>
            <person name="Zhou C."/>
            <person name="Zhu D."/>
            <person name="Lee S."/>
            <person name="Bess C."/>
            <person name="Blankenburg K."/>
            <person name="Forbes L."/>
            <person name="Fu Q."/>
            <person name="Gubbala S."/>
            <person name="Hirani K."/>
            <person name="Jayaseelan J.C."/>
            <person name="Lara F."/>
            <person name="Munidasa M."/>
            <person name="Palculict T."/>
            <person name="Patil S."/>
            <person name="Pu L.-L."/>
            <person name="Saada N."/>
            <person name="Tang L."/>
            <person name="Weissenberger G."/>
            <person name="Zhu Y."/>
            <person name="Hemphill L."/>
            <person name="Shang Y."/>
            <person name="Youmans B."/>
            <person name="Ayvaz T."/>
            <person name="Ross M."/>
            <person name="Santibanez J."/>
            <person name="Aqrawi P."/>
            <person name="Gross S."/>
            <person name="Joshi V."/>
            <person name="Fowler G."/>
            <person name="Nazareth L."/>
            <person name="Reid J."/>
            <person name="Worley K."/>
            <person name="Petrosino J."/>
            <person name="Highlander S."/>
            <person name="Gibbs R."/>
        </authorList>
    </citation>
    <scope>NUCLEOTIDE SEQUENCE [LARGE SCALE GENOMIC DNA]</scope>
    <source>
        <strain evidence="1 2">2681</strain>
    </source>
</reference>
<dbReference type="EMBL" id="AFPZ01000030">
    <property type="protein sequence ID" value="EGQ26797.1"/>
    <property type="molecule type" value="Genomic_DNA"/>
</dbReference>
<comment type="caution">
    <text evidence="1">The sequence shown here is derived from an EMBL/GenBank/DDBJ whole genome shotgun (WGS) entry which is preliminary data.</text>
</comment>
<gene>
    <name evidence="1" type="ORF">HMPREF9372_1188</name>
</gene>
<dbReference type="HOGENOM" id="CLU_3276879_0_0_9"/>
<evidence type="ECO:0000313" key="2">
    <source>
        <dbReference type="Proteomes" id="UP000005316"/>
    </source>
</evidence>
<evidence type="ECO:0000313" key="1">
    <source>
        <dbReference type="EMBL" id="EGQ26797.1"/>
    </source>
</evidence>
<organism evidence="1 2">
    <name type="scientific">Sporosarcina newyorkensis 2681</name>
    <dbReference type="NCBI Taxonomy" id="1027292"/>
    <lineage>
        <taxon>Bacteria</taxon>
        <taxon>Bacillati</taxon>
        <taxon>Bacillota</taxon>
        <taxon>Bacilli</taxon>
        <taxon>Bacillales</taxon>
        <taxon>Caryophanaceae</taxon>
        <taxon>Sporosarcina</taxon>
    </lineage>
</organism>
<name>F9DQV8_9BACL</name>
<proteinExistence type="predicted"/>
<dbReference type="AlphaFoldDB" id="F9DQV8"/>
<accession>F9DQV8</accession>
<protein>
    <submittedName>
        <fullName evidence="1">Uncharacterized protein</fullName>
    </submittedName>
</protein>
<dbReference type="Proteomes" id="UP000005316">
    <property type="component" value="Unassembled WGS sequence"/>
</dbReference>
<sequence>MQFGNYPGNWIKKKGGSEIILLDDLYKIGKVCLVGLKSILI</sequence>